<dbReference type="Pfam" id="PF18135">
    <property type="entry name" value="Type_ISP_C"/>
    <property type="match status" value="1"/>
</dbReference>
<evidence type="ECO:0000259" key="1">
    <source>
        <dbReference type="Pfam" id="PF18135"/>
    </source>
</evidence>
<proteinExistence type="predicted"/>
<sequence length="412" mass="44109">MGRVRDRTRDCVSDDDLLPLNAVLPWSVPAPRAGRDWPLATDPGTARARWTELLAAREEGAREALFVPSRARTLHTAVAQLPGQSTGTGRLARESGPAPEPVRVAFGPYEERFLLPDHRLLDAPRPELWRVADASQLFLVHDPRAAGLTVTALLPFGAGAGSRVHPLFRRPGGREPNLAPGLLAHLADRYGRPVAPLDVLDWLLATARPAQRGREVRLPGTYEEWAAGAALGRGLREVALRGRGAHAGPRPRLPGGRRPWVREALDLAPRGALPALSYEPGDQALRVGAAGVLAPVAPAAWDAHSEGERVLSRWFRARVADPAAEGLAAIGPRAWPREWTSDLLALLTDLALHAERAAHCAEFAAEGEKKGDAIGGADLRAAGVLPVPAAARRPATVLETREEGPEGQFALL</sequence>
<dbReference type="EMBL" id="JAVRET010000004">
    <property type="protein sequence ID" value="MDT0408076.1"/>
    <property type="molecule type" value="Genomic_DNA"/>
</dbReference>
<protein>
    <submittedName>
        <fullName evidence="2">Type ISP restriction/modification enzyme</fullName>
    </submittedName>
</protein>
<dbReference type="RefSeq" id="WP_311650986.1">
    <property type="nucleotide sequence ID" value="NZ_JAVRET010000004.1"/>
</dbReference>
<gene>
    <name evidence="2" type="ORF">RM698_03295</name>
</gene>
<keyword evidence="3" id="KW-1185">Reference proteome</keyword>
<feature type="domain" description="Type ISP restriction-modification enzyme LLaBIII C-terminal specificity" evidence="1">
    <location>
        <begin position="23"/>
        <end position="345"/>
    </location>
</feature>
<evidence type="ECO:0000313" key="3">
    <source>
        <dbReference type="Proteomes" id="UP001183610"/>
    </source>
</evidence>
<evidence type="ECO:0000313" key="2">
    <source>
        <dbReference type="EMBL" id="MDT0408076.1"/>
    </source>
</evidence>
<dbReference type="InterPro" id="IPR041635">
    <property type="entry name" value="Type_ISP_LLaBIII_C"/>
</dbReference>
<accession>A0ABU2QVU0</accession>
<dbReference type="Proteomes" id="UP001183610">
    <property type="component" value="Unassembled WGS sequence"/>
</dbReference>
<comment type="caution">
    <text evidence="2">The sequence shown here is derived from an EMBL/GenBank/DDBJ whole genome shotgun (WGS) entry which is preliminary data.</text>
</comment>
<reference evidence="3" key="1">
    <citation type="submission" date="2023-07" db="EMBL/GenBank/DDBJ databases">
        <title>30 novel species of actinomycetes from the DSMZ collection.</title>
        <authorList>
            <person name="Nouioui I."/>
        </authorList>
    </citation>
    <scope>NUCLEOTIDE SEQUENCE [LARGE SCALE GENOMIC DNA]</scope>
    <source>
        <strain evidence="3">DSM 41979</strain>
    </source>
</reference>
<organism evidence="2 3">
    <name type="scientific">Streptomyces evansiae</name>
    <dbReference type="NCBI Taxonomy" id="3075535"/>
    <lineage>
        <taxon>Bacteria</taxon>
        <taxon>Bacillati</taxon>
        <taxon>Actinomycetota</taxon>
        <taxon>Actinomycetes</taxon>
        <taxon>Kitasatosporales</taxon>
        <taxon>Streptomycetaceae</taxon>
        <taxon>Streptomyces</taxon>
    </lineage>
</organism>
<name>A0ABU2QVU0_9ACTN</name>